<dbReference type="EMBL" id="MTYJ01000274">
    <property type="protein sequence ID" value="OWA52547.1"/>
    <property type="molecule type" value="Genomic_DNA"/>
</dbReference>
<reference evidence="5" key="1">
    <citation type="submission" date="2017-01" db="EMBL/GenBank/DDBJ databases">
        <title>Comparative genomics of anhydrobiosis in the tardigrade Hypsibius dujardini.</title>
        <authorList>
            <person name="Yoshida Y."/>
            <person name="Koutsovoulos G."/>
            <person name="Laetsch D."/>
            <person name="Stevens L."/>
            <person name="Kumar S."/>
            <person name="Horikawa D."/>
            <person name="Ishino K."/>
            <person name="Komine S."/>
            <person name="Tomita M."/>
            <person name="Blaxter M."/>
            <person name="Arakawa K."/>
        </authorList>
    </citation>
    <scope>NUCLEOTIDE SEQUENCE [LARGE SCALE GENOMIC DNA]</scope>
    <source>
        <strain evidence="5">Z151</strain>
    </source>
</reference>
<dbReference type="InterPro" id="IPR036322">
    <property type="entry name" value="WD40_repeat_dom_sf"/>
</dbReference>
<name>A0A9X6NEI4_HYPEX</name>
<comment type="caution">
    <text evidence="4">The sequence shown here is derived from an EMBL/GenBank/DDBJ whole genome shotgun (WGS) entry which is preliminary data.</text>
</comment>
<protein>
    <submittedName>
        <fullName evidence="4">WD repeat domain phosphoinositide-interacting protein 3</fullName>
    </submittedName>
</protein>
<evidence type="ECO:0000256" key="1">
    <source>
        <dbReference type="ARBA" id="ARBA00022574"/>
    </source>
</evidence>
<evidence type="ECO:0000313" key="4">
    <source>
        <dbReference type="EMBL" id="OWA52547.1"/>
    </source>
</evidence>
<evidence type="ECO:0000313" key="5">
    <source>
        <dbReference type="Proteomes" id="UP000192578"/>
    </source>
</evidence>
<organism evidence="4 5">
    <name type="scientific">Hypsibius exemplaris</name>
    <name type="common">Freshwater tardigrade</name>
    <dbReference type="NCBI Taxonomy" id="2072580"/>
    <lineage>
        <taxon>Eukaryota</taxon>
        <taxon>Metazoa</taxon>
        <taxon>Ecdysozoa</taxon>
        <taxon>Tardigrada</taxon>
        <taxon>Eutardigrada</taxon>
        <taxon>Parachela</taxon>
        <taxon>Hypsibioidea</taxon>
        <taxon>Hypsibiidae</taxon>
        <taxon>Hypsibius</taxon>
    </lineage>
</organism>
<dbReference type="Proteomes" id="UP000192578">
    <property type="component" value="Unassembled WGS sequence"/>
</dbReference>
<dbReference type="OrthoDB" id="1667587at2759"/>
<dbReference type="SUPFAM" id="SSF50978">
    <property type="entry name" value="WD40 repeat-like"/>
    <property type="match status" value="1"/>
</dbReference>
<gene>
    <name evidence="4" type="ORF">BV898_16999</name>
</gene>
<keyword evidence="2" id="KW-0677">Repeat</keyword>
<evidence type="ECO:0000256" key="2">
    <source>
        <dbReference type="ARBA" id="ARBA00022737"/>
    </source>
</evidence>
<evidence type="ECO:0000256" key="3">
    <source>
        <dbReference type="ARBA" id="ARBA00025740"/>
    </source>
</evidence>
<dbReference type="AlphaFoldDB" id="A0A9X6NEI4"/>
<dbReference type="InterPro" id="IPR048720">
    <property type="entry name" value="PROPPIN"/>
</dbReference>
<keyword evidence="5" id="KW-1185">Reference proteome</keyword>
<dbReference type="PANTHER" id="PTHR11227">
    <property type="entry name" value="WD-REPEAT PROTEIN INTERACTING WITH PHOSPHOINOSIDES WIPI -RELATED"/>
    <property type="match status" value="1"/>
</dbReference>
<sequence length="121" mass="13321">GTLIRVFDTSSGSQLFELRRGANKADIFCIGFNLDSSLLCLSSDHGTIHIFSLGDTKEKKRPSTIRLQVPNGAQCICAFGSDPNTVMAICADGSYYKYVFDSDGKCSRDIFSQFLDMTDEK</sequence>
<dbReference type="Pfam" id="PF21032">
    <property type="entry name" value="PROPPIN"/>
    <property type="match status" value="1"/>
</dbReference>
<keyword evidence="1" id="KW-0853">WD repeat</keyword>
<proteinExistence type="inferred from homology"/>
<dbReference type="InterPro" id="IPR015943">
    <property type="entry name" value="WD40/YVTN_repeat-like_dom_sf"/>
</dbReference>
<comment type="similarity">
    <text evidence="3">Belongs to the WD repeat PROPPIN family.</text>
</comment>
<accession>A0A9X6NEI4</accession>
<feature type="non-terminal residue" evidence="4">
    <location>
        <position position="1"/>
    </location>
</feature>
<dbReference type="Gene3D" id="2.130.10.10">
    <property type="entry name" value="YVTN repeat-like/Quinoprotein amine dehydrogenase"/>
    <property type="match status" value="1"/>
</dbReference>